<comment type="subcellular location">
    <subcellularLocation>
        <location evidence="1">Membrane</location>
        <topology evidence="1">Multi-pass membrane protein</topology>
    </subcellularLocation>
</comment>
<feature type="transmembrane region" description="Helical" evidence="6">
    <location>
        <begin position="159"/>
        <end position="177"/>
    </location>
</feature>
<reference evidence="8 9" key="1">
    <citation type="submission" date="2009-08" db="EMBL/GenBank/DDBJ databases">
        <title>The Genome Sequence of Spizellomyces punctatus strain DAOM BR117.</title>
        <authorList>
            <consortium name="The Broad Institute Genome Sequencing Platform"/>
            <person name="Russ C."/>
            <person name="Cuomo C."/>
            <person name="Shea T."/>
            <person name="Young S.K."/>
            <person name="Zeng Q."/>
            <person name="Koehrsen M."/>
            <person name="Haas B."/>
            <person name="Borodovsky M."/>
            <person name="Guigo R."/>
            <person name="Alvarado L."/>
            <person name="Berlin A."/>
            <person name="Bochicchio J."/>
            <person name="Borenstein D."/>
            <person name="Chapman S."/>
            <person name="Chen Z."/>
            <person name="Engels R."/>
            <person name="Freedman E."/>
            <person name="Gellesch M."/>
            <person name="Goldberg J."/>
            <person name="Griggs A."/>
            <person name="Gujja S."/>
            <person name="Heiman D."/>
            <person name="Hepburn T."/>
            <person name="Howarth C."/>
            <person name="Jen D."/>
            <person name="Larson L."/>
            <person name="Lewis B."/>
            <person name="Mehta T."/>
            <person name="Park D."/>
            <person name="Pearson M."/>
            <person name="Roberts A."/>
            <person name="Saif S."/>
            <person name="Shenoy N."/>
            <person name="Sisk P."/>
            <person name="Stolte C."/>
            <person name="Sykes S."/>
            <person name="Thomson T."/>
            <person name="Walk T."/>
            <person name="White J."/>
            <person name="Yandava C."/>
            <person name="Burger G."/>
            <person name="Gray M.W."/>
            <person name="Holland P.W.H."/>
            <person name="King N."/>
            <person name="Lang F.B.F."/>
            <person name="Roger A.J."/>
            <person name="Ruiz-Trillo I."/>
            <person name="Lander E."/>
            <person name="Nusbaum C."/>
        </authorList>
    </citation>
    <scope>NUCLEOTIDE SEQUENCE [LARGE SCALE GENOMIC DNA]</scope>
    <source>
        <strain evidence="8 9">DAOM BR117</strain>
    </source>
</reference>
<dbReference type="EMBL" id="KQ257457">
    <property type="protein sequence ID" value="KNC99651.1"/>
    <property type="molecule type" value="Genomic_DNA"/>
</dbReference>
<dbReference type="GeneID" id="27692366"/>
<protein>
    <recommendedName>
        <fullName evidence="7">Major facilitator superfamily (MFS) profile domain-containing protein</fullName>
    </recommendedName>
</protein>
<feature type="transmembrane region" description="Helical" evidence="6">
    <location>
        <begin position="57"/>
        <end position="79"/>
    </location>
</feature>
<dbReference type="GO" id="GO:0022857">
    <property type="term" value="F:transmembrane transporter activity"/>
    <property type="evidence" value="ECO:0007669"/>
    <property type="project" value="InterPro"/>
</dbReference>
<dbReference type="OMA" id="IPLNCAY"/>
<dbReference type="PROSITE" id="PS50850">
    <property type="entry name" value="MFS"/>
    <property type="match status" value="1"/>
</dbReference>
<dbReference type="OrthoDB" id="419616at2759"/>
<dbReference type="eggNOG" id="KOG2615">
    <property type="taxonomic scope" value="Eukaryota"/>
</dbReference>
<dbReference type="Proteomes" id="UP000053201">
    <property type="component" value="Unassembled WGS sequence"/>
</dbReference>
<dbReference type="InParanoid" id="A0A0L0HF41"/>
<dbReference type="Pfam" id="PF07690">
    <property type="entry name" value="MFS_1"/>
    <property type="match status" value="1"/>
</dbReference>
<dbReference type="AlphaFoldDB" id="A0A0L0HF41"/>
<evidence type="ECO:0000256" key="6">
    <source>
        <dbReference type="SAM" id="Phobius"/>
    </source>
</evidence>
<keyword evidence="5 6" id="KW-0472">Membrane</keyword>
<dbReference type="PANTHER" id="PTHR23504:SF15">
    <property type="entry name" value="MAJOR FACILITATOR SUPERFAMILY (MFS) PROFILE DOMAIN-CONTAINING PROTEIN"/>
    <property type="match status" value="1"/>
</dbReference>
<dbReference type="InterPro" id="IPR011701">
    <property type="entry name" value="MFS"/>
</dbReference>
<evidence type="ECO:0000313" key="9">
    <source>
        <dbReference type="Proteomes" id="UP000053201"/>
    </source>
</evidence>
<evidence type="ECO:0000256" key="4">
    <source>
        <dbReference type="ARBA" id="ARBA00022989"/>
    </source>
</evidence>
<feature type="transmembrane region" description="Helical" evidence="6">
    <location>
        <begin position="229"/>
        <end position="257"/>
    </location>
</feature>
<keyword evidence="9" id="KW-1185">Reference proteome</keyword>
<feature type="transmembrane region" description="Helical" evidence="6">
    <location>
        <begin position="307"/>
        <end position="327"/>
    </location>
</feature>
<evidence type="ECO:0000259" key="7">
    <source>
        <dbReference type="PROSITE" id="PS50850"/>
    </source>
</evidence>
<keyword evidence="2" id="KW-0813">Transport</keyword>
<evidence type="ECO:0000256" key="3">
    <source>
        <dbReference type="ARBA" id="ARBA00022692"/>
    </source>
</evidence>
<feature type="domain" description="Major facilitator superfamily (MFS) profile" evidence="7">
    <location>
        <begin position="1"/>
        <end position="331"/>
    </location>
</feature>
<dbReference type="SUPFAM" id="SSF103473">
    <property type="entry name" value="MFS general substrate transporter"/>
    <property type="match status" value="1"/>
</dbReference>
<evidence type="ECO:0000256" key="1">
    <source>
        <dbReference type="ARBA" id="ARBA00004141"/>
    </source>
</evidence>
<organism evidence="8 9">
    <name type="scientific">Spizellomyces punctatus (strain DAOM BR117)</name>
    <dbReference type="NCBI Taxonomy" id="645134"/>
    <lineage>
        <taxon>Eukaryota</taxon>
        <taxon>Fungi</taxon>
        <taxon>Fungi incertae sedis</taxon>
        <taxon>Chytridiomycota</taxon>
        <taxon>Chytridiomycota incertae sedis</taxon>
        <taxon>Chytridiomycetes</taxon>
        <taxon>Spizellomycetales</taxon>
        <taxon>Spizellomycetaceae</taxon>
        <taxon>Spizellomyces</taxon>
    </lineage>
</organism>
<gene>
    <name evidence="8" type="ORF">SPPG_09241</name>
</gene>
<name>A0A0L0HF41_SPIPD</name>
<feature type="transmembrane region" description="Helical" evidence="6">
    <location>
        <begin position="189"/>
        <end position="208"/>
    </location>
</feature>
<dbReference type="GO" id="GO:0016020">
    <property type="term" value="C:membrane"/>
    <property type="evidence" value="ECO:0007669"/>
    <property type="project" value="UniProtKB-SubCell"/>
</dbReference>
<keyword evidence="4 6" id="KW-1133">Transmembrane helix</keyword>
<evidence type="ECO:0000313" key="8">
    <source>
        <dbReference type="EMBL" id="KNC99651.1"/>
    </source>
</evidence>
<accession>A0A0L0HF41</accession>
<evidence type="ECO:0000256" key="2">
    <source>
        <dbReference type="ARBA" id="ARBA00022448"/>
    </source>
</evidence>
<proteinExistence type="predicted"/>
<dbReference type="Gene3D" id="1.20.1250.20">
    <property type="entry name" value="MFS general substrate transporter like domains"/>
    <property type="match status" value="1"/>
</dbReference>
<evidence type="ECO:0000256" key="5">
    <source>
        <dbReference type="ARBA" id="ARBA00023136"/>
    </source>
</evidence>
<feature type="transmembrane region" description="Helical" evidence="6">
    <location>
        <begin position="12"/>
        <end position="37"/>
    </location>
</feature>
<dbReference type="RefSeq" id="XP_016607691.1">
    <property type="nucleotide sequence ID" value="XM_016757398.1"/>
</dbReference>
<dbReference type="InterPro" id="IPR036259">
    <property type="entry name" value="MFS_trans_sf"/>
</dbReference>
<dbReference type="PANTHER" id="PTHR23504">
    <property type="entry name" value="MAJOR FACILITATOR SUPERFAMILY DOMAIN-CONTAINING PROTEIN 10"/>
    <property type="match status" value="1"/>
</dbReference>
<dbReference type="VEuPathDB" id="FungiDB:SPPG_09241"/>
<sequence length="356" mass="38678">MLGEVTDNSNRGRAFSLLGLSMGIGSICGPMVGGLLSQPALTFPSWFDTPFWREYPFLLPCLVSAAVSTIGFTIGYFNLKETLIRNKNGPEVCDNENSPLLPHANRSNARRPALTRLTLLSLYAFASWAFQQIIFDETYPLYASTSLGRGGLGFQSKDIGVSLSMLGILTLFIQIFIYPRLERKYGALYLYRAALLGLIPAFVAVPFVNAIAKARGSERGRTEDGQIDWLVWGALMSCLGWRIFFNVVSFTSVTILVNNSVTDPANLGTVNGVGQCAAAGVRTIGPALAGAIWSWSLSSSLPLKHHLVYHILVVLVLVQFVEALFVIDGKGLSAFETESVPESSFSDSECSIEIEG</sequence>
<dbReference type="InterPro" id="IPR020846">
    <property type="entry name" value="MFS_dom"/>
</dbReference>
<keyword evidence="3 6" id="KW-0812">Transmembrane</keyword>